<proteinExistence type="predicted"/>
<dbReference type="InterPro" id="IPR046347">
    <property type="entry name" value="bZIP_sf"/>
</dbReference>
<keyword evidence="3" id="KW-0238">DNA-binding</keyword>
<organism evidence="8 9">
    <name type="scientific">Tegillarca granosa</name>
    <name type="common">Malaysian cockle</name>
    <name type="synonym">Anadara granosa</name>
    <dbReference type="NCBI Taxonomy" id="220873"/>
    <lineage>
        <taxon>Eukaryota</taxon>
        <taxon>Metazoa</taxon>
        <taxon>Spiralia</taxon>
        <taxon>Lophotrochozoa</taxon>
        <taxon>Mollusca</taxon>
        <taxon>Bivalvia</taxon>
        <taxon>Autobranchia</taxon>
        <taxon>Pteriomorphia</taxon>
        <taxon>Arcoida</taxon>
        <taxon>Arcoidea</taxon>
        <taxon>Arcidae</taxon>
        <taxon>Tegillarca</taxon>
    </lineage>
</organism>
<feature type="compositionally biased region" description="Polar residues" evidence="6">
    <location>
        <begin position="239"/>
        <end position="250"/>
    </location>
</feature>
<keyword evidence="4" id="KW-0804">Transcription</keyword>
<feature type="compositionally biased region" description="Basic and acidic residues" evidence="6">
    <location>
        <begin position="261"/>
        <end position="288"/>
    </location>
</feature>
<feature type="domain" description="BZIP" evidence="7">
    <location>
        <begin position="263"/>
        <end position="301"/>
    </location>
</feature>
<feature type="region of interest" description="Disordered" evidence="6">
    <location>
        <begin position="239"/>
        <end position="288"/>
    </location>
</feature>
<sequence length="325" mass="36203">MAEDVQPTTEELLHHRYDNEYFTNGHSIKLEPSNNHSSSEESVESPLDFSVKRKNDNDQNDNSGKESGKESPESTFNSNHENNKDYDLEDTKHHLLSNGLINHEDDTFEKGGQIGEPKPSGLGDGNGASFSSLAGMMSALQAGMVPTSSMLGAFPAMAALMDPRYTQSNNKSSRPFKSYPKDALSMPFGGYGVPGFNAFQSVDNGVLQNMNINSEELMNVYKQQILALRDRSRRSVDNISGSSIVSMQTQSRKRPRSLPDSMKDEAYWDRRRKNNEAAKRSRDARRAKEDEIAIRAALLEAGKSKTSSRSGSIKNRDSEIKMYFI</sequence>
<dbReference type="CDD" id="cd14695">
    <property type="entry name" value="bZIP_HLF"/>
    <property type="match status" value="1"/>
</dbReference>
<evidence type="ECO:0000256" key="4">
    <source>
        <dbReference type="ARBA" id="ARBA00023163"/>
    </source>
</evidence>
<reference evidence="8 9" key="1">
    <citation type="submission" date="2022-12" db="EMBL/GenBank/DDBJ databases">
        <title>Chromosome-level genome of Tegillarca granosa.</title>
        <authorList>
            <person name="Kim J."/>
        </authorList>
    </citation>
    <scope>NUCLEOTIDE SEQUENCE [LARGE SCALE GENOMIC DNA]</scope>
    <source>
        <strain evidence="8">Teg-2019</strain>
        <tissue evidence="8">Adductor muscle</tissue>
    </source>
</reference>
<dbReference type="Gene3D" id="1.20.5.170">
    <property type="match status" value="1"/>
</dbReference>
<evidence type="ECO:0000256" key="1">
    <source>
        <dbReference type="ARBA" id="ARBA00004123"/>
    </source>
</evidence>
<evidence type="ECO:0000256" key="2">
    <source>
        <dbReference type="ARBA" id="ARBA00023015"/>
    </source>
</evidence>
<gene>
    <name evidence="8" type="ORF">KUTeg_014127</name>
</gene>
<dbReference type="PANTHER" id="PTHR11988">
    <property type="entry name" value="THYROTROPH EMBRYONIC FACTOR RELATED"/>
    <property type="match status" value="1"/>
</dbReference>
<dbReference type="Pfam" id="PF07716">
    <property type="entry name" value="bZIP_2"/>
    <property type="match status" value="1"/>
</dbReference>
<dbReference type="PANTHER" id="PTHR11988:SF27">
    <property type="entry name" value="GH27708P"/>
    <property type="match status" value="1"/>
</dbReference>
<feature type="region of interest" description="Disordered" evidence="6">
    <location>
        <begin position="103"/>
        <end position="127"/>
    </location>
</feature>
<accession>A0ABQ9F160</accession>
<dbReference type="InterPro" id="IPR040223">
    <property type="entry name" value="PAR_bZIP"/>
</dbReference>
<feature type="region of interest" description="Disordered" evidence="6">
    <location>
        <begin position="24"/>
        <end position="86"/>
    </location>
</feature>
<dbReference type="InterPro" id="IPR004827">
    <property type="entry name" value="bZIP"/>
</dbReference>
<evidence type="ECO:0000313" key="8">
    <source>
        <dbReference type="EMBL" id="KAJ8309253.1"/>
    </source>
</evidence>
<evidence type="ECO:0000256" key="3">
    <source>
        <dbReference type="ARBA" id="ARBA00023125"/>
    </source>
</evidence>
<protein>
    <recommendedName>
        <fullName evidence="7">BZIP domain-containing protein</fullName>
    </recommendedName>
</protein>
<dbReference type="Proteomes" id="UP001217089">
    <property type="component" value="Unassembled WGS sequence"/>
</dbReference>
<evidence type="ECO:0000313" key="9">
    <source>
        <dbReference type="Proteomes" id="UP001217089"/>
    </source>
</evidence>
<name>A0ABQ9F160_TEGGR</name>
<comment type="subcellular location">
    <subcellularLocation>
        <location evidence="1">Nucleus</location>
    </subcellularLocation>
</comment>
<keyword evidence="2" id="KW-0805">Transcription regulation</keyword>
<comment type="caution">
    <text evidence="8">The sequence shown here is derived from an EMBL/GenBank/DDBJ whole genome shotgun (WGS) entry which is preliminary data.</text>
</comment>
<feature type="compositionally biased region" description="Basic and acidic residues" evidence="6">
    <location>
        <begin position="50"/>
        <end position="72"/>
    </location>
</feature>
<evidence type="ECO:0000259" key="7">
    <source>
        <dbReference type="Pfam" id="PF07716"/>
    </source>
</evidence>
<dbReference type="SUPFAM" id="SSF57959">
    <property type="entry name" value="Leucine zipper domain"/>
    <property type="match status" value="1"/>
</dbReference>
<keyword evidence="5" id="KW-0539">Nucleus</keyword>
<evidence type="ECO:0000256" key="5">
    <source>
        <dbReference type="ARBA" id="ARBA00023242"/>
    </source>
</evidence>
<dbReference type="EMBL" id="JARBDR010000657">
    <property type="protein sequence ID" value="KAJ8309253.1"/>
    <property type="molecule type" value="Genomic_DNA"/>
</dbReference>
<evidence type="ECO:0000256" key="6">
    <source>
        <dbReference type="SAM" id="MobiDB-lite"/>
    </source>
</evidence>
<keyword evidence="9" id="KW-1185">Reference proteome</keyword>